<reference evidence="1" key="1">
    <citation type="submission" date="2021-06" db="EMBL/GenBank/DDBJ databases">
        <authorList>
            <person name="Kallberg Y."/>
            <person name="Tangrot J."/>
            <person name="Rosling A."/>
        </authorList>
    </citation>
    <scope>NUCLEOTIDE SEQUENCE</scope>
    <source>
        <strain evidence="1">CL551</strain>
    </source>
</reference>
<dbReference type="EMBL" id="CAJVPV010043961">
    <property type="protein sequence ID" value="CAG8766670.1"/>
    <property type="molecule type" value="Genomic_DNA"/>
</dbReference>
<gene>
    <name evidence="1" type="ORF">AMORRO_LOCUS16322</name>
</gene>
<proteinExistence type="predicted"/>
<protein>
    <submittedName>
        <fullName evidence="1">13631_t:CDS:1</fullName>
    </submittedName>
</protein>
<feature type="non-terminal residue" evidence="1">
    <location>
        <position position="1"/>
    </location>
</feature>
<dbReference type="Proteomes" id="UP000789342">
    <property type="component" value="Unassembled WGS sequence"/>
</dbReference>
<dbReference type="AlphaFoldDB" id="A0A9N9NWE5"/>
<name>A0A9N9NWE5_9GLOM</name>
<feature type="non-terminal residue" evidence="1">
    <location>
        <position position="49"/>
    </location>
</feature>
<sequence length="49" mass="5562">SVATVNARYLNLSEFKHLTDLNEKKEIQLQSGRLNTYTYSKVSSIGRST</sequence>
<comment type="caution">
    <text evidence="1">The sequence shown here is derived from an EMBL/GenBank/DDBJ whole genome shotgun (WGS) entry which is preliminary data.</text>
</comment>
<evidence type="ECO:0000313" key="2">
    <source>
        <dbReference type="Proteomes" id="UP000789342"/>
    </source>
</evidence>
<accession>A0A9N9NWE5</accession>
<evidence type="ECO:0000313" key="1">
    <source>
        <dbReference type="EMBL" id="CAG8766670.1"/>
    </source>
</evidence>
<organism evidence="1 2">
    <name type="scientific">Acaulospora morrowiae</name>
    <dbReference type="NCBI Taxonomy" id="94023"/>
    <lineage>
        <taxon>Eukaryota</taxon>
        <taxon>Fungi</taxon>
        <taxon>Fungi incertae sedis</taxon>
        <taxon>Mucoromycota</taxon>
        <taxon>Glomeromycotina</taxon>
        <taxon>Glomeromycetes</taxon>
        <taxon>Diversisporales</taxon>
        <taxon>Acaulosporaceae</taxon>
        <taxon>Acaulospora</taxon>
    </lineage>
</organism>
<keyword evidence="2" id="KW-1185">Reference proteome</keyword>